<accession>A0A9P4UJ72</accession>
<dbReference type="EMBL" id="MU003900">
    <property type="protein sequence ID" value="KAF2716069.1"/>
    <property type="molecule type" value="Genomic_DNA"/>
</dbReference>
<feature type="compositionally biased region" description="Basic and acidic residues" evidence="1">
    <location>
        <begin position="72"/>
        <end position="86"/>
    </location>
</feature>
<dbReference type="OrthoDB" id="3875669at2759"/>
<reference evidence="2" key="1">
    <citation type="journal article" date="2020" name="Stud. Mycol.">
        <title>101 Dothideomycetes genomes: a test case for predicting lifestyles and emergence of pathogens.</title>
        <authorList>
            <person name="Haridas S."/>
            <person name="Albert R."/>
            <person name="Binder M."/>
            <person name="Bloem J."/>
            <person name="Labutti K."/>
            <person name="Salamov A."/>
            <person name="Andreopoulos B."/>
            <person name="Baker S."/>
            <person name="Barry K."/>
            <person name="Bills G."/>
            <person name="Bluhm B."/>
            <person name="Cannon C."/>
            <person name="Castanera R."/>
            <person name="Culley D."/>
            <person name="Daum C."/>
            <person name="Ezra D."/>
            <person name="Gonzalez J."/>
            <person name="Henrissat B."/>
            <person name="Kuo A."/>
            <person name="Liang C."/>
            <person name="Lipzen A."/>
            <person name="Lutzoni F."/>
            <person name="Magnuson J."/>
            <person name="Mondo S."/>
            <person name="Nolan M."/>
            <person name="Ohm R."/>
            <person name="Pangilinan J."/>
            <person name="Park H.-J."/>
            <person name="Ramirez L."/>
            <person name="Alfaro M."/>
            <person name="Sun H."/>
            <person name="Tritt A."/>
            <person name="Yoshinaga Y."/>
            <person name="Zwiers L.-H."/>
            <person name="Turgeon B."/>
            <person name="Goodwin S."/>
            <person name="Spatafora J."/>
            <person name="Crous P."/>
            <person name="Grigoriev I."/>
        </authorList>
    </citation>
    <scope>NUCLEOTIDE SEQUENCE</scope>
    <source>
        <strain evidence="2">CBS 116435</strain>
    </source>
</reference>
<feature type="compositionally biased region" description="Low complexity" evidence="1">
    <location>
        <begin position="1"/>
        <end position="18"/>
    </location>
</feature>
<gene>
    <name evidence="2" type="ORF">K431DRAFT_30230</name>
</gene>
<feature type="region of interest" description="Disordered" evidence="1">
    <location>
        <begin position="1"/>
        <end position="93"/>
    </location>
</feature>
<protein>
    <submittedName>
        <fullName evidence="2">Uncharacterized protein</fullName>
    </submittedName>
</protein>
<sequence>MTSAPTGSTTSQTNTSTTAMPFTAPQMPCDWERVKRDRADAERRAEEKAERKANQLPSYSQATVGQKTPDILLEKQEQQSTKKDPSSSKMAALKSILKGDVHKHNARFVMEEAVTGQPNEMRKAIDSRPSSKRSSSSTKSTSTFMSILKGDVQKHHPMYALERSVDPSVARR</sequence>
<name>A0A9P4UJ72_9PEZI</name>
<dbReference type="Proteomes" id="UP000799441">
    <property type="component" value="Unassembled WGS sequence"/>
</dbReference>
<evidence type="ECO:0000313" key="3">
    <source>
        <dbReference type="Proteomes" id="UP000799441"/>
    </source>
</evidence>
<feature type="region of interest" description="Disordered" evidence="1">
    <location>
        <begin position="111"/>
        <end position="150"/>
    </location>
</feature>
<keyword evidence="3" id="KW-1185">Reference proteome</keyword>
<feature type="compositionally biased region" description="Polar residues" evidence="1">
    <location>
        <begin position="55"/>
        <end position="66"/>
    </location>
</feature>
<evidence type="ECO:0000313" key="2">
    <source>
        <dbReference type="EMBL" id="KAF2716069.1"/>
    </source>
</evidence>
<feature type="compositionally biased region" description="Low complexity" evidence="1">
    <location>
        <begin position="132"/>
        <end position="143"/>
    </location>
</feature>
<feature type="compositionally biased region" description="Basic and acidic residues" evidence="1">
    <location>
        <begin position="30"/>
        <end position="53"/>
    </location>
</feature>
<dbReference type="AlphaFoldDB" id="A0A9P4UJ72"/>
<evidence type="ECO:0000256" key="1">
    <source>
        <dbReference type="SAM" id="MobiDB-lite"/>
    </source>
</evidence>
<comment type="caution">
    <text evidence="2">The sequence shown here is derived from an EMBL/GenBank/DDBJ whole genome shotgun (WGS) entry which is preliminary data.</text>
</comment>
<organism evidence="2 3">
    <name type="scientific">Polychaeton citri CBS 116435</name>
    <dbReference type="NCBI Taxonomy" id="1314669"/>
    <lineage>
        <taxon>Eukaryota</taxon>
        <taxon>Fungi</taxon>
        <taxon>Dikarya</taxon>
        <taxon>Ascomycota</taxon>
        <taxon>Pezizomycotina</taxon>
        <taxon>Dothideomycetes</taxon>
        <taxon>Dothideomycetidae</taxon>
        <taxon>Capnodiales</taxon>
        <taxon>Capnodiaceae</taxon>
        <taxon>Polychaeton</taxon>
    </lineage>
</organism>
<proteinExistence type="predicted"/>